<evidence type="ECO:0000256" key="1">
    <source>
        <dbReference type="ARBA" id="ARBA00012552"/>
    </source>
</evidence>
<organism evidence="13 14">
    <name type="scientific">Clydaea vesicula</name>
    <dbReference type="NCBI Taxonomy" id="447962"/>
    <lineage>
        <taxon>Eukaryota</taxon>
        <taxon>Fungi</taxon>
        <taxon>Fungi incertae sedis</taxon>
        <taxon>Chytridiomycota</taxon>
        <taxon>Chytridiomycota incertae sedis</taxon>
        <taxon>Chytridiomycetes</taxon>
        <taxon>Lobulomycetales</taxon>
        <taxon>Lobulomycetaceae</taxon>
        <taxon>Clydaea</taxon>
    </lineage>
</organism>
<accession>A0AAD5TT47</accession>
<dbReference type="Gene3D" id="3.40.50.300">
    <property type="entry name" value="P-loop containing nucleotide triphosphate hydrolases"/>
    <property type="match status" value="2"/>
</dbReference>
<dbReference type="InterPro" id="IPR014014">
    <property type="entry name" value="RNA_helicase_DEAD_Q_motif"/>
</dbReference>
<name>A0AAD5TT47_9FUNG</name>
<dbReference type="InterPro" id="IPR014001">
    <property type="entry name" value="Helicase_ATP-bd"/>
</dbReference>
<dbReference type="SUPFAM" id="SSF52540">
    <property type="entry name" value="P-loop containing nucleoside triphosphate hydrolases"/>
    <property type="match status" value="1"/>
</dbReference>
<dbReference type="CDD" id="cd18787">
    <property type="entry name" value="SF2_C_DEAD"/>
    <property type="match status" value="1"/>
</dbReference>
<feature type="domain" description="DEAD-box RNA helicase Q" evidence="12">
    <location>
        <begin position="87"/>
        <end position="115"/>
    </location>
</feature>
<comment type="caution">
    <text evidence="13">The sequence shown here is derived from an EMBL/GenBank/DDBJ whole genome shotgun (WGS) entry which is preliminary data.</text>
</comment>
<dbReference type="CDD" id="cd17963">
    <property type="entry name" value="DEADc_DDX19_DDX25"/>
    <property type="match status" value="1"/>
</dbReference>
<feature type="short sequence motif" description="Q motif" evidence="8">
    <location>
        <begin position="87"/>
        <end position="115"/>
    </location>
</feature>
<dbReference type="InterPro" id="IPR001650">
    <property type="entry name" value="Helicase_C-like"/>
</dbReference>
<dbReference type="PANTHER" id="PTHR47959">
    <property type="entry name" value="ATP-DEPENDENT RNA HELICASE RHLE-RELATED"/>
    <property type="match status" value="1"/>
</dbReference>
<dbReference type="GO" id="GO:0005829">
    <property type="term" value="C:cytosol"/>
    <property type="evidence" value="ECO:0007669"/>
    <property type="project" value="TreeGrafter"/>
</dbReference>
<dbReference type="Pfam" id="PF00271">
    <property type="entry name" value="Helicase_C"/>
    <property type="match status" value="1"/>
</dbReference>
<feature type="domain" description="Helicase C-terminal" evidence="11">
    <location>
        <begin position="315"/>
        <end position="466"/>
    </location>
</feature>
<evidence type="ECO:0000256" key="7">
    <source>
        <dbReference type="ARBA" id="ARBA00047984"/>
    </source>
</evidence>
<dbReference type="InterPro" id="IPR050079">
    <property type="entry name" value="DEAD_box_RNA_helicase"/>
</dbReference>
<feature type="region of interest" description="Disordered" evidence="9">
    <location>
        <begin position="1"/>
        <end position="69"/>
    </location>
</feature>
<evidence type="ECO:0000256" key="9">
    <source>
        <dbReference type="SAM" id="MobiDB-lite"/>
    </source>
</evidence>
<dbReference type="PROSITE" id="PS51192">
    <property type="entry name" value="HELICASE_ATP_BIND_1"/>
    <property type="match status" value="1"/>
</dbReference>
<keyword evidence="5" id="KW-0067">ATP-binding</keyword>
<dbReference type="SMART" id="SM00490">
    <property type="entry name" value="HELICc"/>
    <property type="match status" value="1"/>
</dbReference>
<evidence type="ECO:0000313" key="14">
    <source>
        <dbReference type="Proteomes" id="UP001211065"/>
    </source>
</evidence>
<dbReference type="GO" id="GO:0016787">
    <property type="term" value="F:hydrolase activity"/>
    <property type="evidence" value="ECO:0007669"/>
    <property type="project" value="UniProtKB-KW"/>
</dbReference>
<dbReference type="PROSITE" id="PS51194">
    <property type="entry name" value="HELICASE_CTER"/>
    <property type="match status" value="1"/>
</dbReference>
<protein>
    <recommendedName>
        <fullName evidence="1">RNA helicase</fullName>
        <ecNumber evidence="1">3.6.4.13</ecNumber>
    </recommendedName>
</protein>
<keyword evidence="6" id="KW-0694">RNA-binding</keyword>
<dbReference type="Proteomes" id="UP001211065">
    <property type="component" value="Unassembled WGS sequence"/>
</dbReference>
<keyword evidence="14" id="KW-1185">Reference proteome</keyword>
<dbReference type="SMART" id="SM00487">
    <property type="entry name" value="DEXDc"/>
    <property type="match status" value="1"/>
</dbReference>
<evidence type="ECO:0000256" key="8">
    <source>
        <dbReference type="PROSITE-ProRule" id="PRU00552"/>
    </source>
</evidence>
<dbReference type="InterPro" id="IPR011545">
    <property type="entry name" value="DEAD/DEAH_box_helicase_dom"/>
</dbReference>
<dbReference type="PROSITE" id="PS51195">
    <property type="entry name" value="Q_MOTIF"/>
    <property type="match status" value="1"/>
</dbReference>
<keyword evidence="4 13" id="KW-0347">Helicase</keyword>
<dbReference type="PANTHER" id="PTHR47959:SF1">
    <property type="entry name" value="ATP-DEPENDENT RNA HELICASE DBPA"/>
    <property type="match status" value="1"/>
</dbReference>
<evidence type="ECO:0000256" key="4">
    <source>
        <dbReference type="ARBA" id="ARBA00022806"/>
    </source>
</evidence>
<dbReference type="GO" id="GO:0003724">
    <property type="term" value="F:RNA helicase activity"/>
    <property type="evidence" value="ECO:0007669"/>
    <property type="project" value="UniProtKB-EC"/>
</dbReference>
<evidence type="ECO:0000259" key="10">
    <source>
        <dbReference type="PROSITE" id="PS51192"/>
    </source>
</evidence>
<evidence type="ECO:0000259" key="12">
    <source>
        <dbReference type="PROSITE" id="PS51195"/>
    </source>
</evidence>
<dbReference type="AlphaFoldDB" id="A0AAD5TT47"/>
<evidence type="ECO:0000256" key="5">
    <source>
        <dbReference type="ARBA" id="ARBA00022840"/>
    </source>
</evidence>
<gene>
    <name evidence="13" type="primary">DBP5</name>
    <name evidence="13" type="ORF">HK099_002311</name>
</gene>
<evidence type="ECO:0000256" key="6">
    <source>
        <dbReference type="ARBA" id="ARBA00022884"/>
    </source>
</evidence>
<evidence type="ECO:0000313" key="13">
    <source>
        <dbReference type="EMBL" id="KAJ3201281.1"/>
    </source>
</evidence>
<dbReference type="FunFam" id="3.40.50.300:FF:000849">
    <property type="entry name" value="ATP-dependent RNA helicase DBP5"/>
    <property type="match status" value="1"/>
</dbReference>
<keyword evidence="2" id="KW-0547">Nucleotide-binding</keyword>
<proteinExistence type="predicted"/>
<feature type="domain" description="Helicase ATP-binding" evidence="10">
    <location>
        <begin position="120"/>
        <end position="287"/>
    </location>
</feature>
<dbReference type="EC" id="3.6.4.13" evidence="1"/>
<evidence type="ECO:0000256" key="3">
    <source>
        <dbReference type="ARBA" id="ARBA00022801"/>
    </source>
</evidence>
<dbReference type="EMBL" id="JADGJW010001752">
    <property type="protein sequence ID" value="KAJ3201281.1"/>
    <property type="molecule type" value="Genomic_DNA"/>
</dbReference>
<dbReference type="Pfam" id="PF00270">
    <property type="entry name" value="DEAD"/>
    <property type="match status" value="1"/>
</dbReference>
<feature type="compositionally biased region" description="Basic and acidic residues" evidence="9">
    <location>
        <begin position="52"/>
        <end position="61"/>
    </location>
</feature>
<comment type="catalytic activity">
    <reaction evidence="7">
        <text>ATP + H2O = ADP + phosphate + H(+)</text>
        <dbReference type="Rhea" id="RHEA:13065"/>
        <dbReference type="ChEBI" id="CHEBI:15377"/>
        <dbReference type="ChEBI" id="CHEBI:15378"/>
        <dbReference type="ChEBI" id="CHEBI:30616"/>
        <dbReference type="ChEBI" id="CHEBI:43474"/>
        <dbReference type="ChEBI" id="CHEBI:456216"/>
        <dbReference type="EC" id="3.6.4.13"/>
    </reaction>
</comment>
<sequence length="472" mass="52440">MSGWGDLPAEEPGTWGAEPKVSSLPKSDWKQTNQVENLSKQVEDLSTDDVAEEKFEKKSNPLEENTTSEVEVTYAEGSSAHLYTAAISFDSLGLSPDLLKGVYSMGFEKPSKIQEKALPLLLASPAKNMIGQSQAGTGKTAAFALTILSRINFDLKTTQAICLAPVRELAVQILDNIRELGKYTKATNQLAVKESIDRTIKKIDAQIIIGTPGCVSDLIKRRVLNTTEVKIFVLDEADSMLDQGLGDQSIRVKNSLPRDAQVVLFSATFTDTLFQFAQKVAPNANLIKLKREELTVEGVKQFYMDCANLEDKLKTLVDIYGLLTIGQSIIFTRTRNMADRISQIMTERGHSVIALHGGLEGSQRDQVMEDFRKGKSKVLVATNVLSRGIDILQVTLVVNFDMPQDVDHRPDPETYLHRIGRTGRFGRTGVSINFVHDENSLMEMKAIEKHFQRKITRIPSGDVEEIEKILKK</sequence>
<feature type="non-terminal residue" evidence="13">
    <location>
        <position position="472"/>
    </location>
</feature>
<reference evidence="13" key="1">
    <citation type="submission" date="2020-05" db="EMBL/GenBank/DDBJ databases">
        <title>Phylogenomic resolution of chytrid fungi.</title>
        <authorList>
            <person name="Stajich J.E."/>
            <person name="Amses K."/>
            <person name="Simmons R."/>
            <person name="Seto K."/>
            <person name="Myers J."/>
            <person name="Bonds A."/>
            <person name="Quandt C.A."/>
            <person name="Barry K."/>
            <person name="Liu P."/>
            <person name="Grigoriev I."/>
            <person name="Longcore J.E."/>
            <person name="James T.Y."/>
        </authorList>
    </citation>
    <scope>NUCLEOTIDE SEQUENCE</scope>
    <source>
        <strain evidence="13">JEL0476</strain>
    </source>
</reference>
<evidence type="ECO:0000259" key="11">
    <source>
        <dbReference type="PROSITE" id="PS51194"/>
    </source>
</evidence>
<dbReference type="GO" id="GO:0005524">
    <property type="term" value="F:ATP binding"/>
    <property type="evidence" value="ECO:0007669"/>
    <property type="project" value="UniProtKB-KW"/>
</dbReference>
<keyword evidence="3" id="KW-0378">Hydrolase</keyword>
<dbReference type="InterPro" id="IPR027417">
    <property type="entry name" value="P-loop_NTPase"/>
</dbReference>
<dbReference type="GO" id="GO:0003723">
    <property type="term" value="F:RNA binding"/>
    <property type="evidence" value="ECO:0007669"/>
    <property type="project" value="UniProtKB-KW"/>
</dbReference>
<evidence type="ECO:0000256" key="2">
    <source>
        <dbReference type="ARBA" id="ARBA00022741"/>
    </source>
</evidence>
<feature type="compositionally biased region" description="Polar residues" evidence="9">
    <location>
        <begin position="30"/>
        <end position="40"/>
    </location>
</feature>